<dbReference type="GO" id="GO:0000811">
    <property type="term" value="C:GINS complex"/>
    <property type="evidence" value="ECO:0007669"/>
    <property type="project" value="UniProtKB-UniRule"/>
</dbReference>
<dbReference type="Pfam" id="PF05916">
    <property type="entry name" value="Sld5"/>
    <property type="match status" value="1"/>
</dbReference>
<dbReference type="AlphaFoldDB" id="A0A1X2H9K9"/>
<dbReference type="GO" id="GO:0000727">
    <property type="term" value="P:double-strand break repair via break-induced replication"/>
    <property type="evidence" value="ECO:0007669"/>
    <property type="project" value="EnsemblFungi"/>
</dbReference>
<comment type="subcellular location">
    <subcellularLocation>
        <location evidence="1 6">Nucleus</location>
    </subcellularLocation>
</comment>
<dbReference type="Pfam" id="PF24997">
    <property type="entry name" value="PSF1_C"/>
    <property type="match status" value="1"/>
</dbReference>
<comment type="caution">
    <text evidence="9">The sequence shown here is derived from an EMBL/GenBank/DDBJ whole genome shotgun (WGS) entry which is preliminary data.</text>
</comment>
<dbReference type="STRING" id="13706.A0A1X2H9K9"/>
<dbReference type="InterPro" id="IPR005339">
    <property type="entry name" value="GINS_Psf1"/>
</dbReference>
<dbReference type="InParanoid" id="A0A1X2H9K9"/>
<evidence type="ECO:0000259" key="8">
    <source>
        <dbReference type="Pfam" id="PF24997"/>
    </source>
</evidence>
<organism evidence="9 10">
    <name type="scientific">Syncephalastrum racemosum</name>
    <name type="common">Filamentous fungus</name>
    <dbReference type="NCBI Taxonomy" id="13706"/>
    <lineage>
        <taxon>Eukaryota</taxon>
        <taxon>Fungi</taxon>
        <taxon>Fungi incertae sedis</taxon>
        <taxon>Mucoromycota</taxon>
        <taxon>Mucoromycotina</taxon>
        <taxon>Mucoromycetes</taxon>
        <taxon>Mucorales</taxon>
        <taxon>Syncephalastraceae</taxon>
        <taxon>Syncephalastrum</taxon>
    </lineage>
</organism>
<evidence type="ECO:0000313" key="10">
    <source>
        <dbReference type="Proteomes" id="UP000242180"/>
    </source>
</evidence>
<keyword evidence="5 6" id="KW-0539">Nucleus</keyword>
<comment type="similarity">
    <text evidence="2 6">Belongs to the GINS1/PSF1 family.</text>
</comment>
<evidence type="ECO:0000256" key="3">
    <source>
        <dbReference type="ARBA" id="ARBA00015143"/>
    </source>
</evidence>
<feature type="domain" description="GINS subunit" evidence="7">
    <location>
        <begin position="62"/>
        <end position="136"/>
    </location>
</feature>
<comment type="function">
    <text evidence="6">Required for correct functioning of the GINS complex, a complex that plays an essential role in the initiation of DNA replication, and progression of DNA replication forks. GINS complex seems to bind preferentially to single-stranded DNA.</text>
</comment>
<dbReference type="GO" id="GO:1902983">
    <property type="term" value="P:DNA strand elongation involved in mitotic DNA replication"/>
    <property type="evidence" value="ECO:0007669"/>
    <property type="project" value="EnsemblFungi"/>
</dbReference>
<name>A0A1X2H9K9_SYNRA</name>
<dbReference type="OrthoDB" id="10252587at2759"/>
<dbReference type="CDD" id="cd21696">
    <property type="entry name" value="GINS_B_Psf1"/>
    <property type="match status" value="1"/>
</dbReference>
<proteinExistence type="inferred from homology"/>
<dbReference type="PANTHER" id="PTHR12914">
    <property type="entry name" value="PARTNER OF SLD5"/>
    <property type="match status" value="1"/>
</dbReference>
<sequence>MSAAFCESSYKLAQEAKRTQDRLVSPYNKELVQTICRESRWLHNDAETKVIAMRSAPLEDKNKLLTTIMVQHLRIKRNKRVLFAYHRMRTERLKELSWSVALRDELQQDIELSLGGTEQNFLKAYGKLVDSYKENYLELDLGGHGALGLEPPLDPFIEVRVMKDCGRINTEYGTLNLVKGNQEYVRRADVEWLIKAGYLKHVK</sequence>
<dbReference type="GO" id="GO:0071162">
    <property type="term" value="C:CMG complex"/>
    <property type="evidence" value="ECO:0007669"/>
    <property type="project" value="EnsemblFungi"/>
</dbReference>
<accession>A0A1X2H9K9</accession>
<dbReference type="PANTHER" id="PTHR12914:SF2">
    <property type="entry name" value="DNA REPLICATION COMPLEX GINS PROTEIN PSF1"/>
    <property type="match status" value="1"/>
</dbReference>
<dbReference type="GO" id="GO:0043596">
    <property type="term" value="C:nuclear replication fork"/>
    <property type="evidence" value="ECO:0007669"/>
    <property type="project" value="EnsemblFungi"/>
</dbReference>
<evidence type="ECO:0000256" key="1">
    <source>
        <dbReference type="ARBA" id="ARBA00004123"/>
    </source>
</evidence>
<dbReference type="Gene3D" id="1.20.58.1030">
    <property type="match status" value="1"/>
</dbReference>
<evidence type="ECO:0000256" key="2">
    <source>
        <dbReference type="ARBA" id="ARBA00006677"/>
    </source>
</evidence>
<dbReference type="InterPro" id="IPR036224">
    <property type="entry name" value="GINS_bundle-like_dom_sf"/>
</dbReference>
<dbReference type="FunCoup" id="A0A1X2H9K9">
    <property type="interactions" value="211"/>
</dbReference>
<dbReference type="Proteomes" id="UP000242180">
    <property type="component" value="Unassembled WGS sequence"/>
</dbReference>
<dbReference type="GO" id="GO:1902975">
    <property type="term" value="P:mitotic DNA replication initiation"/>
    <property type="evidence" value="ECO:0007669"/>
    <property type="project" value="EnsemblFungi"/>
</dbReference>
<reference evidence="9 10" key="1">
    <citation type="submission" date="2016-07" db="EMBL/GenBank/DDBJ databases">
        <title>Pervasive Adenine N6-methylation of Active Genes in Fungi.</title>
        <authorList>
            <consortium name="DOE Joint Genome Institute"/>
            <person name="Mondo S.J."/>
            <person name="Dannebaum R.O."/>
            <person name="Kuo R.C."/>
            <person name="Labutti K."/>
            <person name="Haridas S."/>
            <person name="Kuo A."/>
            <person name="Salamov A."/>
            <person name="Ahrendt S.R."/>
            <person name="Lipzen A."/>
            <person name="Sullivan W."/>
            <person name="Andreopoulos W.B."/>
            <person name="Clum A."/>
            <person name="Lindquist E."/>
            <person name="Daum C."/>
            <person name="Ramamoorthy G.K."/>
            <person name="Gryganskyi A."/>
            <person name="Culley D."/>
            <person name="Magnuson J.K."/>
            <person name="James T.Y."/>
            <person name="O'Malley M.A."/>
            <person name="Stajich J.E."/>
            <person name="Spatafora J.W."/>
            <person name="Visel A."/>
            <person name="Grigoriev I.V."/>
        </authorList>
    </citation>
    <scope>NUCLEOTIDE SEQUENCE [LARGE SCALE GENOMIC DNA]</scope>
    <source>
        <strain evidence="9 10">NRRL 2496</strain>
    </source>
</reference>
<evidence type="ECO:0000313" key="9">
    <source>
        <dbReference type="EMBL" id="ORY95332.1"/>
    </source>
</evidence>
<evidence type="ECO:0000259" key="7">
    <source>
        <dbReference type="Pfam" id="PF05916"/>
    </source>
</evidence>
<evidence type="ECO:0000256" key="5">
    <source>
        <dbReference type="ARBA" id="ARBA00023242"/>
    </source>
</evidence>
<dbReference type="EMBL" id="MCGN01000006">
    <property type="protein sequence ID" value="ORY95332.1"/>
    <property type="molecule type" value="Genomic_DNA"/>
</dbReference>
<keyword evidence="10" id="KW-1185">Reference proteome</keyword>
<keyword evidence="4 6" id="KW-0235">DNA replication</keyword>
<dbReference type="InterPro" id="IPR056783">
    <property type="entry name" value="PSF1_C"/>
</dbReference>
<dbReference type="CDD" id="cd11710">
    <property type="entry name" value="GINS_A_psf1"/>
    <property type="match status" value="1"/>
</dbReference>
<protein>
    <recommendedName>
        <fullName evidence="3 6">DNA replication complex GINS protein PSF1</fullName>
    </recommendedName>
</protein>
<dbReference type="SUPFAM" id="SSF158573">
    <property type="entry name" value="GINS helical bundle-like"/>
    <property type="match status" value="1"/>
</dbReference>
<gene>
    <name evidence="9" type="ORF">BCR43DRAFT_492815</name>
</gene>
<comment type="subunit">
    <text evidence="6">Component of the GINS complex.</text>
</comment>
<evidence type="ECO:0000256" key="4">
    <source>
        <dbReference type="ARBA" id="ARBA00022705"/>
    </source>
</evidence>
<feature type="domain" description="DNA replication complex GINS protein PSF1 C-terminal" evidence="8">
    <location>
        <begin position="154"/>
        <end position="202"/>
    </location>
</feature>
<evidence type="ECO:0000256" key="6">
    <source>
        <dbReference type="RuleBase" id="RU368085"/>
    </source>
</evidence>
<dbReference type="InterPro" id="IPR021151">
    <property type="entry name" value="GINS_A"/>
</dbReference>
<dbReference type="OMA" id="CLMAYHN"/>